<comment type="caution">
    <text evidence="9">The sequence shown here is derived from an EMBL/GenBank/DDBJ whole genome shotgun (WGS) entry which is preliminary data.</text>
</comment>
<reference evidence="9 10" key="1">
    <citation type="submission" date="2018-06" db="EMBL/GenBank/DDBJ databases">
        <title>Whole genome sequencing of Candida tropicalis (genome annotated by CSBL at Korea University).</title>
        <authorList>
            <person name="Ahn J."/>
        </authorList>
    </citation>
    <scope>NUCLEOTIDE SEQUENCE [LARGE SCALE GENOMIC DNA]</scope>
    <source>
        <strain evidence="9 10">ATCC 20962</strain>
    </source>
</reference>
<evidence type="ECO:0000256" key="6">
    <source>
        <dbReference type="ARBA" id="ARBA00023128"/>
    </source>
</evidence>
<dbReference type="InterPro" id="IPR045298">
    <property type="entry name" value="Complex1_LYR_LYRM7"/>
</dbReference>
<evidence type="ECO:0000256" key="1">
    <source>
        <dbReference type="ARBA" id="ARBA00004305"/>
    </source>
</evidence>
<keyword evidence="6" id="KW-0496">Mitochondrion</keyword>
<dbReference type="GO" id="GO:0034551">
    <property type="term" value="P:mitochondrial respiratory chain complex III assembly"/>
    <property type="evidence" value="ECO:0007669"/>
    <property type="project" value="InterPro"/>
</dbReference>
<comment type="subcellular location">
    <subcellularLocation>
        <location evidence="1">Mitochondrion matrix</location>
    </subcellularLocation>
</comment>
<dbReference type="AlphaFoldDB" id="A0A367XPN0"/>
<dbReference type="EMBL" id="QLNQ01000030">
    <property type="protein sequence ID" value="RCK55140.1"/>
    <property type="molecule type" value="Genomic_DNA"/>
</dbReference>
<comment type="similarity">
    <text evidence="2">Belongs to the complex I LYR family. MZM1 subfamily.</text>
</comment>
<evidence type="ECO:0000256" key="5">
    <source>
        <dbReference type="ARBA" id="ARBA00022946"/>
    </source>
</evidence>
<keyword evidence="5" id="KW-0809">Transit peptide</keyword>
<accession>A0A367XPN0</accession>
<dbReference type="PANTHER" id="PTHR46749">
    <property type="entry name" value="COMPLEX III ASSEMBLY FACTOR LYRM7"/>
    <property type="match status" value="1"/>
</dbReference>
<evidence type="ECO:0000256" key="7">
    <source>
        <dbReference type="ARBA" id="ARBA00023186"/>
    </source>
</evidence>
<evidence type="ECO:0000256" key="4">
    <source>
        <dbReference type="ARBA" id="ARBA00015108"/>
    </source>
</evidence>
<dbReference type="Proteomes" id="UP000253472">
    <property type="component" value="Unassembled WGS sequence"/>
</dbReference>
<name>A0A367XPN0_9ASCO</name>
<evidence type="ECO:0000313" key="9">
    <source>
        <dbReference type="EMBL" id="RCK55140.1"/>
    </source>
</evidence>
<dbReference type="InterPro" id="IPR050435">
    <property type="entry name" value="MZM1/LYRM7"/>
</dbReference>
<dbReference type="OrthoDB" id="529194at2759"/>
<keyword evidence="7" id="KW-0143">Chaperone</keyword>
<dbReference type="GO" id="GO:0005759">
    <property type="term" value="C:mitochondrial matrix"/>
    <property type="evidence" value="ECO:0007669"/>
    <property type="project" value="UniProtKB-SubCell"/>
</dbReference>
<dbReference type="GO" id="GO:0044183">
    <property type="term" value="F:protein folding chaperone"/>
    <property type="evidence" value="ECO:0007669"/>
    <property type="project" value="TreeGrafter"/>
</dbReference>
<proteinExistence type="inferred from homology"/>
<sequence length="117" mass="13074">MSATLSAYRNALRATRVAFRGDFPILQAARAKIKENIIDKAQLQDPTEIEEAVKKLNEVSQFLISNIVQGQKQQDGKYFLNFHEKTELGDNETIKQGKEEMGSLAGKKGSSIKSCRD</sequence>
<organism evidence="9 10">
    <name type="scientific">Candida viswanathii</name>
    <dbReference type="NCBI Taxonomy" id="5486"/>
    <lineage>
        <taxon>Eukaryota</taxon>
        <taxon>Fungi</taxon>
        <taxon>Dikarya</taxon>
        <taxon>Ascomycota</taxon>
        <taxon>Saccharomycotina</taxon>
        <taxon>Pichiomycetes</taxon>
        <taxon>Debaryomycetaceae</taxon>
        <taxon>Candida/Lodderomyces clade</taxon>
        <taxon>Candida</taxon>
    </lineage>
</organism>
<comment type="function">
    <text evidence="8">Assembly factor required for Rieske Fe-S protein RIP1 incorporation into the cytochrome b-c1 (CIII) complex. Functions as a chaperone, binding to this subunit within the mitochondrial matrix and stabilizing it prior to its translocation and insertion into the late CIII dimeric intermediate within the mitochondrial inner membrane. Modulates the mitochondrial matrix zinc pool.</text>
</comment>
<evidence type="ECO:0000256" key="2">
    <source>
        <dbReference type="ARBA" id="ARBA00009949"/>
    </source>
</evidence>
<evidence type="ECO:0000256" key="3">
    <source>
        <dbReference type="ARBA" id="ARBA00011589"/>
    </source>
</evidence>
<keyword evidence="10" id="KW-1185">Reference proteome</keyword>
<dbReference type="CDD" id="cd20267">
    <property type="entry name" value="Complex1_LYR_LYRM7"/>
    <property type="match status" value="1"/>
</dbReference>
<evidence type="ECO:0000256" key="8">
    <source>
        <dbReference type="ARBA" id="ARBA00025268"/>
    </source>
</evidence>
<protein>
    <recommendedName>
        <fullName evidence="4">Mitochondrial zinc maintenance protein 1, mitochondrial</fullName>
    </recommendedName>
</protein>
<gene>
    <name evidence="9" type="primary">MZM1_1</name>
    <name evidence="9" type="ORF">Cantr_04834</name>
</gene>
<evidence type="ECO:0000313" key="10">
    <source>
        <dbReference type="Proteomes" id="UP000253472"/>
    </source>
</evidence>
<dbReference type="PANTHER" id="PTHR46749:SF1">
    <property type="entry name" value="COMPLEX III ASSEMBLY FACTOR LYRM7"/>
    <property type="match status" value="1"/>
</dbReference>
<dbReference type="STRING" id="5486.A0A367XPN0"/>
<comment type="subunit">
    <text evidence="3">Interacts with RIP1.</text>
</comment>